<sequence length="363" mass="40541">MKTNLYLSILAFFVFSFFNLSVSNAQNLIDMQAWQVGQGSVGGFSANGQSSENIREWGIGPNGKLAILWKGQPEGFAHDDGGFTHTFFNINHANMYRYAIWLKKTNSNDGVSYFGTDNVSNLNGQSQDNPYFWSGDLPELNKWYLLVAYVHGSGDASTTHYGGIYDGVTGTRVADVTDFKFATSTTTTTIRSYLFYDANVNDKQFFYAPRVDVVNGSEPSIESLLNIKSLNAEQGYFAGSVGIKTQDPGAYDLAVNGKIRSREIKVETANWPDYVFADNYQIPSLAELEKYIKANKHLPGIPSATEVEKNGIELGEMNKLLLKKIEELSIILIQKDKKMLAESERLKKVEEKLEILVHQLSKK</sequence>
<dbReference type="Proteomes" id="UP000309488">
    <property type="component" value="Unassembled WGS sequence"/>
</dbReference>
<accession>A0A4U1CTC8</accession>
<dbReference type="OrthoDB" id="657976at2"/>
<feature type="chain" id="PRO_5020283676" description="LamG domain-containing protein" evidence="1">
    <location>
        <begin position="26"/>
        <end position="363"/>
    </location>
</feature>
<dbReference type="RefSeq" id="WP_136837957.1">
    <property type="nucleotide sequence ID" value="NZ_SWBR01000001.1"/>
</dbReference>
<proteinExistence type="predicted"/>
<evidence type="ECO:0000313" key="3">
    <source>
        <dbReference type="Proteomes" id="UP000309488"/>
    </source>
</evidence>
<name>A0A4U1CTC8_9SPHI</name>
<organism evidence="2 3">
    <name type="scientific">Pedobacter polaris</name>
    <dbReference type="NCBI Taxonomy" id="2571273"/>
    <lineage>
        <taxon>Bacteria</taxon>
        <taxon>Pseudomonadati</taxon>
        <taxon>Bacteroidota</taxon>
        <taxon>Sphingobacteriia</taxon>
        <taxon>Sphingobacteriales</taxon>
        <taxon>Sphingobacteriaceae</taxon>
        <taxon>Pedobacter</taxon>
    </lineage>
</organism>
<comment type="caution">
    <text evidence="2">The sequence shown here is derived from an EMBL/GenBank/DDBJ whole genome shotgun (WGS) entry which is preliminary data.</text>
</comment>
<gene>
    <name evidence="2" type="ORF">FA048_00040</name>
</gene>
<feature type="signal peptide" evidence="1">
    <location>
        <begin position="1"/>
        <end position="25"/>
    </location>
</feature>
<keyword evidence="1" id="KW-0732">Signal</keyword>
<dbReference type="EMBL" id="SWBR01000001">
    <property type="protein sequence ID" value="TKC12044.1"/>
    <property type="molecule type" value="Genomic_DNA"/>
</dbReference>
<evidence type="ECO:0008006" key="4">
    <source>
        <dbReference type="Google" id="ProtNLM"/>
    </source>
</evidence>
<reference evidence="2 3" key="1">
    <citation type="submission" date="2019-04" db="EMBL/GenBank/DDBJ databases">
        <title>Pedobacter sp. RP-3-22 sp. nov., isolated from Arctic soil.</title>
        <authorList>
            <person name="Dahal R.H."/>
            <person name="Kim D.-U."/>
        </authorList>
    </citation>
    <scope>NUCLEOTIDE SEQUENCE [LARGE SCALE GENOMIC DNA]</scope>
    <source>
        <strain evidence="2 3">RP-3-22</strain>
    </source>
</reference>
<evidence type="ECO:0000256" key="1">
    <source>
        <dbReference type="SAM" id="SignalP"/>
    </source>
</evidence>
<keyword evidence="3" id="KW-1185">Reference proteome</keyword>
<dbReference type="AlphaFoldDB" id="A0A4U1CTC8"/>
<protein>
    <recommendedName>
        <fullName evidence="4">LamG domain-containing protein</fullName>
    </recommendedName>
</protein>
<evidence type="ECO:0000313" key="2">
    <source>
        <dbReference type="EMBL" id="TKC12044.1"/>
    </source>
</evidence>